<evidence type="ECO:0000256" key="5">
    <source>
        <dbReference type="ARBA" id="ARBA00022519"/>
    </source>
</evidence>
<evidence type="ECO:0000256" key="6">
    <source>
        <dbReference type="ARBA" id="ARBA00022538"/>
    </source>
</evidence>
<dbReference type="AlphaFoldDB" id="A0A847U4K1"/>
<evidence type="ECO:0000256" key="2">
    <source>
        <dbReference type="ARBA" id="ARBA00009137"/>
    </source>
</evidence>
<feature type="transmembrane region" description="Helical" evidence="12">
    <location>
        <begin position="244"/>
        <end position="267"/>
    </location>
</feature>
<feature type="transmembrane region" description="Helical" evidence="12">
    <location>
        <begin position="135"/>
        <end position="153"/>
    </location>
</feature>
<evidence type="ECO:0000256" key="12">
    <source>
        <dbReference type="SAM" id="Phobius"/>
    </source>
</evidence>
<dbReference type="Pfam" id="PF02386">
    <property type="entry name" value="TrkH"/>
    <property type="match status" value="1"/>
</dbReference>
<dbReference type="OrthoDB" id="111943at2157"/>
<evidence type="ECO:0000256" key="7">
    <source>
        <dbReference type="ARBA" id="ARBA00022692"/>
    </source>
</evidence>
<feature type="transmembrane region" description="Helical" evidence="12">
    <location>
        <begin position="404"/>
        <end position="424"/>
    </location>
</feature>
<evidence type="ECO:0000256" key="8">
    <source>
        <dbReference type="ARBA" id="ARBA00022958"/>
    </source>
</evidence>
<dbReference type="PIRSF" id="PIRSF006247">
    <property type="entry name" value="TrkH"/>
    <property type="match status" value="1"/>
</dbReference>
<feature type="transmembrane region" description="Helical" evidence="12">
    <location>
        <begin position="12"/>
        <end position="35"/>
    </location>
</feature>
<dbReference type="GO" id="GO:0015379">
    <property type="term" value="F:potassium:chloride symporter activity"/>
    <property type="evidence" value="ECO:0007669"/>
    <property type="project" value="InterPro"/>
</dbReference>
<keyword evidence="4" id="KW-1003">Cell membrane</keyword>
<keyword evidence="3" id="KW-0813">Transport</keyword>
<evidence type="ECO:0000313" key="13">
    <source>
        <dbReference type="EMBL" id="NLV06420.1"/>
    </source>
</evidence>
<protein>
    <submittedName>
        <fullName evidence="13">TrkH family potassium uptake protein</fullName>
    </submittedName>
</protein>
<dbReference type="InterPro" id="IPR003445">
    <property type="entry name" value="Cat_transpt"/>
</dbReference>
<feature type="transmembrane region" description="Helical" evidence="12">
    <location>
        <begin position="474"/>
        <end position="496"/>
    </location>
</feature>
<sequence>MALTTVDIRSALNVLGAIMQWLAVPLAIPVVVALLYVESPWPYLVTIAVTLGVGKALARFEREHIRDREAFLTVSLAWLTIAVVGAMPLYIEGTGVFDSPVNALFEGMSGITTTGATVIRDFDAHSQALLMWRQVLQWLGGLGVLLLATAVLSRLSVAGAQLMETEARTENVTKLTPGIEKTARILGLLYLGLTAGAALILAGLGASGLAPEMTLFDAVAHAFTAIATAGFSPRAESIGAFSPAVQWAVTLFMIVGATNFVLLYALLRGDTHRLRNSEEFRFYLGILAVGSMLVGGLLVLDQGVTGGVGDTVRHAVFQVAAIVTTTGYASTDFNTWSAGAKNVLFVMMFIGGMAGSTTCSVKTLRWLVVTKSFWRDLNVSAHPQSVRPVRLSNEAISEDTVRDVYAYTLVAMVFFVIGTVLLVVDGERSGAPITEFEALSAAASMFFNIGPAFGQAGPYGTYEGFARSSKVLMILLMWVGRIEIVPVLVMLTPTFWTR</sequence>
<evidence type="ECO:0000256" key="3">
    <source>
        <dbReference type="ARBA" id="ARBA00022448"/>
    </source>
</evidence>
<keyword evidence="6" id="KW-0633">Potassium transport</keyword>
<evidence type="ECO:0000256" key="10">
    <source>
        <dbReference type="ARBA" id="ARBA00023065"/>
    </source>
</evidence>
<feature type="transmembrane region" description="Helical" evidence="12">
    <location>
        <begin position="41"/>
        <end position="58"/>
    </location>
</feature>
<dbReference type="InterPro" id="IPR004772">
    <property type="entry name" value="TrkH"/>
</dbReference>
<dbReference type="GO" id="GO:0005886">
    <property type="term" value="C:plasma membrane"/>
    <property type="evidence" value="ECO:0007669"/>
    <property type="project" value="UniProtKB-SubCell"/>
</dbReference>
<dbReference type="PANTHER" id="PTHR32024">
    <property type="entry name" value="TRK SYSTEM POTASSIUM UPTAKE PROTEIN TRKG-RELATED"/>
    <property type="match status" value="1"/>
</dbReference>
<gene>
    <name evidence="13" type="ORF">GOC83_09790</name>
</gene>
<keyword evidence="7 12" id="KW-0812">Transmembrane</keyword>
<evidence type="ECO:0000256" key="11">
    <source>
        <dbReference type="ARBA" id="ARBA00023136"/>
    </source>
</evidence>
<organism evidence="13 14">
    <name type="scientific">Haloarcula rubripromontorii</name>
    <dbReference type="NCBI Taxonomy" id="1705562"/>
    <lineage>
        <taxon>Archaea</taxon>
        <taxon>Methanobacteriati</taxon>
        <taxon>Methanobacteriota</taxon>
        <taxon>Stenosarchaea group</taxon>
        <taxon>Halobacteria</taxon>
        <taxon>Halobacteriales</taxon>
        <taxon>Haloarculaceae</taxon>
        <taxon>Haloarcula</taxon>
    </lineage>
</organism>
<proteinExistence type="inferred from homology"/>
<comment type="subcellular location">
    <subcellularLocation>
        <location evidence="1">Cell inner membrane</location>
        <topology evidence="1">Multi-pass membrane protein</topology>
    </subcellularLocation>
</comment>
<feature type="transmembrane region" description="Helical" evidence="12">
    <location>
        <begin position="436"/>
        <end position="454"/>
    </location>
</feature>
<name>A0A847U4K1_9EURY</name>
<reference evidence="13" key="1">
    <citation type="submission" date="2019-12" db="EMBL/GenBank/DDBJ databases">
        <title>The whole-genome sequencing of Haloarcula japonica strain pws8.</title>
        <authorList>
            <person name="Verma D.K."/>
            <person name="Gopal K."/>
            <person name="Prasad E.S."/>
        </authorList>
    </citation>
    <scope>NUCLEOTIDE SEQUENCE</scope>
    <source>
        <strain evidence="13">Pws8</strain>
    </source>
</reference>
<keyword evidence="10" id="KW-0406">Ion transport</keyword>
<dbReference type="RefSeq" id="WP_080508856.1">
    <property type="nucleotide sequence ID" value="NZ_JAWJXX010000005.1"/>
</dbReference>
<feature type="transmembrane region" description="Helical" evidence="12">
    <location>
        <begin position="312"/>
        <end position="331"/>
    </location>
</feature>
<feature type="transmembrane region" description="Helical" evidence="12">
    <location>
        <begin position="343"/>
        <end position="368"/>
    </location>
</feature>
<evidence type="ECO:0000256" key="4">
    <source>
        <dbReference type="ARBA" id="ARBA00022475"/>
    </source>
</evidence>
<feature type="transmembrane region" description="Helical" evidence="12">
    <location>
        <begin position="279"/>
        <end position="300"/>
    </location>
</feature>
<dbReference type="PANTHER" id="PTHR32024:SF2">
    <property type="entry name" value="TRK SYSTEM POTASSIUM UPTAKE PROTEIN TRKG-RELATED"/>
    <property type="match status" value="1"/>
</dbReference>
<keyword evidence="5" id="KW-0997">Cell inner membrane</keyword>
<keyword evidence="9 12" id="KW-1133">Transmembrane helix</keyword>
<keyword evidence="11 12" id="KW-0472">Membrane</keyword>
<evidence type="ECO:0000256" key="9">
    <source>
        <dbReference type="ARBA" id="ARBA00022989"/>
    </source>
</evidence>
<dbReference type="EMBL" id="WOWB01000001">
    <property type="protein sequence ID" value="NLV06420.1"/>
    <property type="molecule type" value="Genomic_DNA"/>
</dbReference>
<evidence type="ECO:0000313" key="14">
    <source>
        <dbReference type="Proteomes" id="UP000610611"/>
    </source>
</evidence>
<accession>A0A847U4K1</accession>
<comment type="caution">
    <text evidence="13">The sequence shown here is derived from an EMBL/GenBank/DDBJ whole genome shotgun (WGS) entry which is preliminary data.</text>
</comment>
<comment type="similarity">
    <text evidence="2">Belongs to the TrkH potassium transport family.</text>
</comment>
<feature type="transmembrane region" description="Helical" evidence="12">
    <location>
        <begin position="185"/>
        <end position="206"/>
    </location>
</feature>
<dbReference type="Proteomes" id="UP000610611">
    <property type="component" value="Unassembled WGS sequence"/>
</dbReference>
<evidence type="ECO:0000256" key="1">
    <source>
        <dbReference type="ARBA" id="ARBA00004429"/>
    </source>
</evidence>
<keyword evidence="8" id="KW-0630">Potassium</keyword>
<feature type="transmembrane region" description="Helical" evidence="12">
    <location>
        <begin position="70"/>
        <end position="91"/>
    </location>
</feature>